<evidence type="ECO:0000256" key="7">
    <source>
        <dbReference type="PROSITE-ProRule" id="PRU00409"/>
    </source>
</evidence>
<dbReference type="InterPro" id="IPR005482">
    <property type="entry name" value="Biotin_COase_C"/>
</dbReference>
<dbReference type="EMBL" id="JAGRYU010000005">
    <property type="protein sequence ID" value="MBU4681043.1"/>
    <property type="molecule type" value="Genomic_DNA"/>
</dbReference>
<evidence type="ECO:0000256" key="4">
    <source>
        <dbReference type="ARBA" id="ARBA00022801"/>
    </source>
</evidence>
<gene>
    <name evidence="11" type="primary">uca</name>
    <name evidence="11" type="ORF">KC222_03335</name>
</gene>
<dbReference type="InterPro" id="IPR011761">
    <property type="entry name" value="ATP-grasp"/>
</dbReference>
<evidence type="ECO:0000259" key="10">
    <source>
        <dbReference type="PROSITE" id="PS50979"/>
    </source>
</evidence>
<comment type="caution">
    <text evidence="11">The sequence shown here is derived from an EMBL/GenBank/DDBJ whole genome shotgun (WGS) entry which is preliminary data.</text>
</comment>
<dbReference type="Pfam" id="PF00289">
    <property type="entry name" value="Biotin_carb_N"/>
    <property type="match status" value="1"/>
</dbReference>
<dbReference type="Pfam" id="PF02626">
    <property type="entry name" value="CT_A_B"/>
    <property type="match status" value="1"/>
</dbReference>
<dbReference type="PANTHER" id="PTHR18866">
    <property type="entry name" value="CARBOXYLASE:PYRUVATE/ACETYL-COA/PROPIONYL-COA CARBOXYLASE"/>
    <property type="match status" value="1"/>
</dbReference>
<dbReference type="SMART" id="SM00878">
    <property type="entry name" value="Biotin_carb_C"/>
    <property type="match status" value="1"/>
</dbReference>
<dbReference type="PROSITE" id="PS00867">
    <property type="entry name" value="CPSASE_2"/>
    <property type="match status" value="1"/>
</dbReference>
<sequence>MFSKVLIANRGEIACRAIRTLKKMGIASVAVYSDADASAQHVIDADMAIALGGDKAGDTYLNIAKILAAAKESGAEAIFPGYGFLSERAEFAEACEAAGIVFIGPTAQQISDFGLKHRARELASGVDVPMTPGTGLLTSLAEAQLAAAKIGYPVMLKTTAGGGGIGLTRCDSETMLLEAWESVKRMGAQFFSDDGVFIERFVDKARHLEVQIFGDGKGKVVALGERDCSLQRRNQKVVEETPAPNLPQATRETMHRAAVALGESVNYRSAGTVEFIYDAARDAFYFLEVNTRLQVEHPITECVTGLDLIECMLGVAAGHSPDWHKMAEAPQGAAIEVRIYAEDALKNFQPSPGVLSEVYFPLDVRVDGWVSTGSEVSAFYDPMIAKIIVHGADREQALSKLNAALAATRLHGIATNIDYLRQIIQLPEFKAGVMWTRLLDNVSYQAHAIEVLEPGTWSSIQDSPGRLGYWDIGVPPSGPMDDFAFRLANRIVGNHPSAAGLEFTLQGPTLRFHSEVTIALTGAPCPATLDDQPVSFWLPTVVKAGQVLKLGRASSGCRTYLAVRNGFDVPVYLGSRSTFALGQFGGHAGRTLRIADVLAISQPGLPACTTPAPIGLPQAPEPALIPQYGEVWDIGVLYGPHGAPDFFTPESMETFFSAEWQVHYNSNRLGVRLVGPKPEWTRADGGEAGLHPSNVHDCEYAIGAVNFTGDFPVILTRDGPSLGGFVCPVTIAKAELWKVGQVKPGDRIRFHAISFEHAQSLEIAQQVAVTHLCAVNTLPDLHPSIEPGATTSAAILAQLAAEGALPAVTYRQAGDNYLLIEYGDNVLDLALRLRIYLLMKAIKQAGQTGIEELSPGVRSLQIRYDGQQISQSQLLALLLSLEKQLGDVTSLKIPSRVIHLPLAFEDSATLAAVERYRETVREEAPWLPNNVDFIQRTNGLQSREEVKKILFDASYLVLGLGDVYLGAPCAVPLDPRHRLLSSKYNPARTWTAEGTVGIGGMYMCIYGMDSPGGYQLVGRTLPIWNKFLKNEQFGHEPWLLKFFDQVRFYPVSEEELSRFRTAFREGRAQIEIEEVEFDFAEYGRFLADNADDIAAFRSRQQAAFHSEVAHWKEQESAAVESALLATGAPDEEQEGQLVSADLNGNVWKILVEPGQSVKQGEPLIVVEAMKMELLVNAPCDGKVVRIQCQQGRPVGPGDALLWLDAVRDCPSP</sequence>
<dbReference type="SMART" id="SM00796">
    <property type="entry name" value="AHS1"/>
    <property type="match status" value="1"/>
</dbReference>
<dbReference type="InterPro" id="IPR014084">
    <property type="entry name" value="Urea_COase"/>
</dbReference>
<evidence type="ECO:0000256" key="3">
    <source>
        <dbReference type="ARBA" id="ARBA00022741"/>
    </source>
</evidence>
<dbReference type="InterPro" id="IPR001882">
    <property type="entry name" value="Biotin_BS"/>
</dbReference>
<comment type="cofactor">
    <cofactor evidence="1">
        <name>biotin</name>
        <dbReference type="ChEBI" id="CHEBI:57586"/>
    </cofactor>
</comment>
<dbReference type="GO" id="GO:0004847">
    <property type="term" value="F:urea carboxylase activity"/>
    <property type="evidence" value="ECO:0007669"/>
    <property type="project" value="UniProtKB-EC"/>
</dbReference>
<keyword evidence="12" id="KW-1185">Reference proteome</keyword>
<keyword evidence="3 7" id="KW-0547">Nucleotide-binding</keyword>
<dbReference type="InterPro" id="IPR005479">
    <property type="entry name" value="CPAse_ATP-bd"/>
</dbReference>
<dbReference type="InterPro" id="IPR011764">
    <property type="entry name" value="Biotin_carboxylation_dom"/>
</dbReference>
<name>A0ABS6DCW6_9ENTR</name>
<proteinExistence type="predicted"/>
<dbReference type="PROSITE" id="PS00188">
    <property type="entry name" value="BIOTIN"/>
    <property type="match status" value="1"/>
</dbReference>
<dbReference type="Proteomes" id="UP000686327">
    <property type="component" value="Unassembled WGS sequence"/>
</dbReference>
<organism evidence="11 12">
    <name type="scientific">Cedecea davisae</name>
    <dbReference type="NCBI Taxonomy" id="158484"/>
    <lineage>
        <taxon>Bacteria</taxon>
        <taxon>Pseudomonadati</taxon>
        <taxon>Pseudomonadota</taxon>
        <taxon>Gammaproteobacteria</taxon>
        <taxon>Enterobacterales</taxon>
        <taxon>Enterobacteriaceae</taxon>
        <taxon>Cedecea</taxon>
    </lineage>
</organism>
<keyword evidence="4" id="KW-0378">Hydrolase</keyword>
<keyword evidence="6" id="KW-0092">Biotin</keyword>
<evidence type="ECO:0000313" key="11">
    <source>
        <dbReference type="EMBL" id="MBU4681043.1"/>
    </source>
</evidence>
<feature type="domain" description="Biotin carboxylation" evidence="10">
    <location>
        <begin position="1"/>
        <end position="444"/>
    </location>
</feature>
<evidence type="ECO:0000259" key="8">
    <source>
        <dbReference type="PROSITE" id="PS50968"/>
    </source>
</evidence>
<evidence type="ECO:0000256" key="1">
    <source>
        <dbReference type="ARBA" id="ARBA00001953"/>
    </source>
</evidence>
<dbReference type="PROSITE" id="PS50979">
    <property type="entry name" value="BC"/>
    <property type="match status" value="1"/>
</dbReference>
<dbReference type="PROSITE" id="PS50975">
    <property type="entry name" value="ATP_GRASP"/>
    <property type="match status" value="1"/>
</dbReference>
<dbReference type="Pfam" id="PF00364">
    <property type="entry name" value="Biotin_lipoyl"/>
    <property type="match status" value="1"/>
</dbReference>
<feature type="domain" description="Lipoyl-binding" evidence="8">
    <location>
        <begin position="1123"/>
        <end position="1204"/>
    </location>
</feature>
<dbReference type="NCBIfam" id="TIGR02712">
    <property type="entry name" value="urea_carbox"/>
    <property type="match status" value="1"/>
</dbReference>
<dbReference type="NCBIfam" id="TIGR00724">
    <property type="entry name" value="urea_amlyse_rel"/>
    <property type="match status" value="1"/>
</dbReference>
<dbReference type="EC" id="6.3.4.6" evidence="11"/>
<dbReference type="Pfam" id="PF02786">
    <property type="entry name" value="CPSase_L_D2"/>
    <property type="match status" value="1"/>
</dbReference>
<evidence type="ECO:0000256" key="6">
    <source>
        <dbReference type="ARBA" id="ARBA00023267"/>
    </source>
</evidence>
<evidence type="ECO:0000259" key="9">
    <source>
        <dbReference type="PROSITE" id="PS50975"/>
    </source>
</evidence>
<dbReference type="InterPro" id="IPR003833">
    <property type="entry name" value="CT_C_D"/>
</dbReference>
<reference evidence="12" key="2">
    <citation type="submission" date="2023-07" db="EMBL/GenBank/DDBJ databases">
        <title>Cedecea davisae an AmpC producer and its therapeutic implications.</title>
        <authorList>
            <person name="Notter J."/>
        </authorList>
    </citation>
    <scope>NUCLEOTIDE SEQUENCE [LARGE SCALE GENOMIC DNA]</scope>
    <source>
        <strain evidence="12">1</strain>
    </source>
</reference>
<dbReference type="CDD" id="cd06850">
    <property type="entry name" value="biotinyl_domain"/>
    <property type="match status" value="1"/>
</dbReference>
<dbReference type="PANTHER" id="PTHR18866:SF128">
    <property type="entry name" value="UREA AMIDOLYASE"/>
    <property type="match status" value="1"/>
</dbReference>
<dbReference type="RefSeq" id="WP_216374620.1">
    <property type="nucleotide sequence ID" value="NZ_JAGRYT010000007.1"/>
</dbReference>
<reference evidence="11 12" key="1">
    <citation type="submission" date="2021-04" db="EMBL/GenBank/DDBJ databases">
        <authorList>
            <person name="Seiffert S.N."/>
        </authorList>
    </citation>
    <scope>NUCLEOTIDE SEQUENCE [LARGE SCALE GENOMIC DNA]</scope>
    <source>
        <strain evidence="11 12">1</strain>
    </source>
</reference>
<dbReference type="InterPro" id="IPR050856">
    <property type="entry name" value="Biotin_carboxylase_complex"/>
</dbReference>
<evidence type="ECO:0000256" key="5">
    <source>
        <dbReference type="ARBA" id="ARBA00022840"/>
    </source>
</evidence>
<dbReference type="Pfam" id="PF02682">
    <property type="entry name" value="CT_C_D"/>
    <property type="match status" value="1"/>
</dbReference>
<keyword evidence="2 11" id="KW-0436">Ligase</keyword>
<evidence type="ECO:0000313" key="12">
    <source>
        <dbReference type="Proteomes" id="UP000686327"/>
    </source>
</evidence>
<dbReference type="PROSITE" id="PS50968">
    <property type="entry name" value="BIOTINYL_LIPOYL"/>
    <property type="match status" value="1"/>
</dbReference>
<dbReference type="InterPro" id="IPR003778">
    <property type="entry name" value="CT_A_B"/>
</dbReference>
<keyword evidence="5 7" id="KW-0067">ATP-binding</keyword>
<dbReference type="InterPro" id="IPR005481">
    <property type="entry name" value="BC-like_N"/>
</dbReference>
<protein>
    <submittedName>
        <fullName evidence="11">Urea carboxylase</fullName>
        <ecNumber evidence="11">6.3.4.6</ecNumber>
    </submittedName>
</protein>
<feature type="domain" description="ATP-grasp" evidence="9">
    <location>
        <begin position="120"/>
        <end position="317"/>
    </location>
</feature>
<dbReference type="InterPro" id="IPR000089">
    <property type="entry name" value="Biotin_lipoyl"/>
</dbReference>
<dbReference type="Pfam" id="PF02785">
    <property type="entry name" value="Biotin_carb_C"/>
    <property type="match status" value="1"/>
</dbReference>
<dbReference type="SMART" id="SM00797">
    <property type="entry name" value="AHS2"/>
    <property type="match status" value="1"/>
</dbReference>
<evidence type="ECO:0000256" key="2">
    <source>
        <dbReference type="ARBA" id="ARBA00022598"/>
    </source>
</evidence>
<accession>A0ABS6DCW6</accession>